<dbReference type="PANTHER" id="PTHR43037">
    <property type="entry name" value="UNNAMED PRODUCT-RELATED"/>
    <property type="match status" value="1"/>
</dbReference>
<evidence type="ECO:0000256" key="2">
    <source>
        <dbReference type="SAM" id="SignalP"/>
    </source>
</evidence>
<dbReference type="PROSITE" id="PS51257">
    <property type="entry name" value="PROKAR_LIPOPROTEIN"/>
    <property type="match status" value="1"/>
</dbReference>
<feature type="domain" description="Phospholipase/carboxylesterase/thioesterase" evidence="3">
    <location>
        <begin position="109"/>
        <end position="222"/>
    </location>
</feature>
<protein>
    <submittedName>
        <fullName evidence="4">Prolyl oligopeptidase family serine peptidase</fullName>
    </submittedName>
</protein>
<dbReference type="Gene3D" id="3.40.50.1820">
    <property type="entry name" value="alpha/beta hydrolase"/>
    <property type="match status" value="1"/>
</dbReference>
<accession>A0ABT1AUI5</accession>
<reference evidence="4 5" key="1">
    <citation type="submission" date="2022-06" db="EMBL/GenBank/DDBJ databases">
        <authorList>
            <person name="Xuan X."/>
        </authorList>
    </citation>
    <scope>NUCLEOTIDE SEQUENCE [LARGE SCALE GENOMIC DNA]</scope>
    <source>
        <strain evidence="4 5">2V75</strain>
    </source>
</reference>
<gene>
    <name evidence="4" type="ORF">NG653_00355</name>
</gene>
<evidence type="ECO:0000313" key="5">
    <source>
        <dbReference type="Proteomes" id="UP001206312"/>
    </source>
</evidence>
<dbReference type="InterPro" id="IPR003140">
    <property type="entry name" value="PLipase/COase/thioEstase"/>
</dbReference>
<name>A0ABT1AUI5_9FLAO</name>
<evidence type="ECO:0000313" key="4">
    <source>
        <dbReference type="EMBL" id="MCO5723285.1"/>
    </source>
</evidence>
<dbReference type="Proteomes" id="UP001206312">
    <property type="component" value="Unassembled WGS sequence"/>
</dbReference>
<organism evidence="4 5">
    <name type="scientific">Robiginitalea marina</name>
    <dbReference type="NCBI Taxonomy" id="2954105"/>
    <lineage>
        <taxon>Bacteria</taxon>
        <taxon>Pseudomonadati</taxon>
        <taxon>Bacteroidota</taxon>
        <taxon>Flavobacteriia</taxon>
        <taxon>Flavobacteriales</taxon>
        <taxon>Flavobacteriaceae</taxon>
        <taxon>Robiginitalea</taxon>
    </lineage>
</organism>
<evidence type="ECO:0000256" key="1">
    <source>
        <dbReference type="ARBA" id="ARBA00022729"/>
    </source>
</evidence>
<proteinExistence type="predicted"/>
<dbReference type="PANTHER" id="PTHR43037:SF1">
    <property type="entry name" value="BLL1128 PROTEIN"/>
    <property type="match status" value="1"/>
</dbReference>
<dbReference type="InterPro" id="IPR050955">
    <property type="entry name" value="Plant_Biomass_Hydrol_Est"/>
</dbReference>
<dbReference type="InterPro" id="IPR029058">
    <property type="entry name" value="AB_hydrolase_fold"/>
</dbReference>
<keyword evidence="5" id="KW-1185">Reference proteome</keyword>
<feature type="chain" id="PRO_5045685871" evidence="2">
    <location>
        <begin position="23"/>
        <end position="238"/>
    </location>
</feature>
<dbReference type="Pfam" id="PF02230">
    <property type="entry name" value="Abhydrolase_2"/>
    <property type="match status" value="1"/>
</dbReference>
<evidence type="ECO:0000259" key="3">
    <source>
        <dbReference type="Pfam" id="PF02230"/>
    </source>
</evidence>
<sequence length="238" mass="27163">MTIRNSCFLFFFSLLLMQGCTAQSRLEPKQARVLTAETFNYYLYYPPGYRDGGESEYPLLLFLHGGGDAGGTLEMLRESGPPRLLAEGNDFPFLILAPQNPYKKQWWNTRAVMELLEQVIAENRVDRNRLYLTGLSRGGSACWELATQYPGTFAAMAVVCGMAPAPYAHWIDREMGIRVFHGTEDEVIPFSESEEMVARLRSLGYEVTFTAYEGVGHNAWERAYLEEGLYDWFLQFSR</sequence>
<dbReference type="EMBL" id="JAMXIB010000001">
    <property type="protein sequence ID" value="MCO5723285.1"/>
    <property type="molecule type" value="Genomic_DNA"/>
</dbReference>
<comment type="caution">
    <text evidence="4">The sequence shown here is derived from an EMBL/GenBank/DDBJ whole genome shotgun (WGS) entry which is preliminary data.</text>
</comment>
<keyword evidence="1 2" id="KW-0732">Signal</keyword>
<feature type="signal peptide" evidence="2">
    <location>
        <begin position="1"/>
        <end position="22"/>
    </location>
</feature>
<dbReference type="SUPFAM" id="SSF53474">
    <property type="entry name" value="alpha/beta-Hydrolases"/>
    <property type="match status" value="1"/>
</dbReference>
<dbReference type="RefSeq" id="WP_252739667.1">
    <property type="nucleotide sequence ID" value="NZ_JAMXIB010000001.1"/>
</dbReference>